<dbReference type="SUPFAM" id="SSF52210">
    <property type="entry name" value="Succinyl-CoA synthetase domains"/>
    <property type="match status" value="2"/>
</dbReference>
<accession>A0A1H9W4I5</accession>
<dbReference type="Pfam" id="PF02629">
    <property type="entry name" value="CoA_binding"/>
    <property type="match status" value="1"/>
</dbReference>
<dbReference type="InterPro" id="IPR003781">
    <property type="entry name" value="CoA-bd"/>
</dbReference>
<dbReference type="PANTHER" id="PTHR11117">
    <property type="entry name" value="SUCCINYL-COA LIGASE SUBUNIT ALPHA"/>
    <property type="match status" value="1"/>
</dbReference>
<keyword evidence="4" id="KW-1185">Reference proteome</keyword>
<dbReference type="GO" id="GO:0009361">
    <property type="term" value="C:succinate-CoA ligase complex (ADP-forming)"/>
    <property type="evidence" value="ECO:0007669"/>
    <property type="project" value="TreeGrafter"/>
</dbReference>
<evidence type="ECO:0000259" key="2">
    <source>
        <dbReference type="Pfam" id="PF02629"/>
    </source>
</evidence>
<protein>
    <submittedName>
        <fullName evidence="3">CoA binding domain-containing protein</fullName>
    </submittedName>
</protein>
<dbReference type="InterPro" id="IPR016102">
    <property type="entry name" value="Succinyl-CoA_synth-like"/>
</dbReference>
<dbReference type="GO" id="GO:0004776">
    <property type="term" value="F:succinate-CoA ligase (GDP-forming) activity"/>
    <property type="evidence" value="ECO:0007669"/>
    <property type="project" value="TreeGrafter"/>
</dbReference>
<name>A0A1H9W4I5_9BACI</name>
<dbReference type="NCBIfam" id="NF004760">
    <property type="entry name" value="PRK06091.1"/>
    <property type="match status" value="1"/>
</dbReference>
<dbReference type="Proteomes" id="UP000199318">
    <property type="component" value="Unassembled WGS sequence"/>
</dbReference>
<evidence type="ECO:0000259" key="1">
    <source>
        <dbReference type="Pfam" id="PF00549"/>
    </source>
</evidence>
<dbReference type="GO" id="GO:0005829">
    <property type="term" value="C:cytosol"/>
    <property type="evidence" value="ECO:0007669"/>
    <property type="project" value="TreeGrafter"/>
</dbReference>
<gene>
    <name evidence="3" type="ORF">SAMN05444126_12728</name>
</gene>
<dbReference type="STRING" id="1464123.SAMN05444126_12728"/>
<dbReference type="GO" id="GO:0006099">
    <property type="term" value="P:tricarboxylic acid cycle"/>
    <property type="evidence" value="ECO:0007669"/>
    <property type="project" value="TreeGrafter"/>
</dbReference>
<reference evidence="4" key="1">
    <citation type="submission" date="2016-10" db="EMBL/GenBank/DDBJ databases">
        <authorList>
            <person name="de Groot N.N."/>
        </authorList>
    </citation>
    <scope>NUCLEOTIDE SEQUENCE [LARGE SCALE GENOMIC DNA]</scope>
    <source>
        <strain evidence="4">10nlg</strain>
    </source>
</reference>
<dbReference type="OrthoDB" id="6193532at2"/>
<feature type="domain" description="ATP-citrate synthase/succinyl-CoA ligase C-terminal" evidence="1">
    <location>
        <begin position="348"/>
        <end position="508"/>
    </location>
</feature>
<dbReference type="Gene3D" id="3.40.50.720">
    <property type="entry name" value="NAD(P)-binding Rossmann-like Domain"/>
    <property type="match status" value="1"/>
</dbReference>
<organism evidence="3 4">
    <name type="scientific">Salisediminibacterium halotolerans</name>
    <dbReference type="NCBI Taxonomy" id="517425"/>
    <lineage>
        <taxon>Bacteria</taxon>
        <taxon>Bacillati</taxon>
        <taxon>Bacillota</taxon>
        <taxon>Bacilli</taxon>
        <taxon>Bacillales</taxon>
        <taxon>Bacillaceae</taxon>
        <taxon>Salisediminibacterium</taxon>
    </lineage>
</organism>
<evidence type="ECO:0000313" key="3">
    <source>
        <dbReference type="EMBL" id="SES28671.1"/>
    </source>
</evidence>
<evidence type="ECO:0000313" key="4">
    <source>
        <dbReference type="Proteomes" id="UP000199318"/>
    </source>
</evidence>
<dbReference type="RefSeq" id="WP_093074370.1">
    <property type="nucleotide sequence ID" value="NZ_FOGV01000027.1"/>
</dbReference>
<dbReference type="Pfam" id="PF00549">
    <property type="entry name" value="Ligase_CoA"/>
    <property type="match status" value="1"/>
</dbReference>
<dbReference type="AlphaFoldDB" id="A0A1H9W4I5"/>
<dbReference type="GO" id="GO:0004775">
    <property type="term" value="F:succinate-CoA ligase (ADP-forming) activity"/>
    <property type="evidence" value="ECO:0007669"/>
    <property type="project" value="TreeGrafter"/>
</dbReference>
<dbReference type="PANTHER" id="PTHR11117:SF24">
    <property type="entry name" value="PROTEIN FDRA"/>
    <property type="match status" value="1"/>
</dbReference>
<sequence length="519" mass="55792">MVSRIEIQRNAYYDSVTLMSIAGRVLKMDGVSEAIVSMGTAMNKELAEDVGFSKEELAEASENDLLLAVKAQEETILDDAFAEIHAAFNEKSSQKKSQTERRYSLTKEALAAEAEANLALISVQGEFAAREAEMALDKGLHVMMFSDNVDVEDEKRLKEKAVDQNLFMMGPDCGTAMIQGTGLGFANAVRPGSIGLVAASGTGLQEVAAQIDRIGGGITHGIGTGGRDLSSDIGGLMMKQGIRALEADEMTEVIVLVSKPPAKEVEEDILSQVKQLKKPVVISFIDGDKTNVHQVGAYFGENLTDTARKAVALSQGKQPEDDDAFDLQAEDLPDENHWQAGQTDIRGLFCGGTLCSEALSVLRNAGFAVKSNVAKRQKEQVADVSVSRGHTLLDLGEDEFTVGRPHPMIDPQVRNDRMVAEAADPATRVVLLDVELGYGSHEDPVGAALPSIEAAQRAAQDNGRRLEIVAYVLGTDQDPQQLQSSEKRLRDAGVRVAENNVSAVLTAARIAGMKEVSKR</sequence>
<comment type="caution">
    <text evidence="3">The sequence shown here is derived from an EMBL/GenBank/DDBJ whole genome shotgun (WGS) entry which is preliminary data.</text>
</comment>
<proteinExistence type="predicted"/>
<feature type="domain" description="CoA-binding" evidence="2">
    <location>
        <begin position="191"/>
        <end position="282"/>
    </location>
</feature>
<dbReference type="InterPro" id="IPR005811">
    <property type="entry name" value="SUCC_ACL_C"/>
</dbReference>
<dbReference type="Gene3D" id="3.40.50.261">
    <property type="entry name" value="Succinyl-CoA synthetase domains"/>
    <property type="match status" value="2"/>
</dbReference>
<dbReference type="EMBL" id="FOGV01000027">
    <property type="protein sequence ID" value="SES28671.1"/>
    <property type="molecule type" value="Genomic_DNA"/>
</dbReference>